<evidence type="ECO:0000313" key="1">
    <source>
        <dbReference type="EMBL" id="MBA1145282.1"/>
    </source>
</evidence>
<reference evidence="1 2" key="1">
    <citation type="submission" date="2020-07" db="EMBL/GenBank/DDBJ databases">
        <title>Definition of the novel symbiovar canariense within Mesorhizobium novociceri, a new species of genus Mesorhizobium nodulating Cicer canariense in the Caldera de Taburiente National Park (La Palma, Canary Islands).</title>
        <authorList>
            <person name="Leon-Barrios M."/>
            <person name="Perez-Yepez J."/>
            <person name="Flores-Felix J.D."/>
            <person name="Ramirez-Baena M.H."/>
            <person name="Pulido-Suarez L."/>
            <person name="Igual J.M."/>
            <person name="Velazquez E."/>
            <person name="Peix A."/>
        </authorList>
    </citation>
    <scope>NUCLEOTIDE SEQUENCE [LARGE SCALE GENOMIC DNA]</scope>
    <source>
        <strain evidence="1 2">CCANP35</strain>
    </source>
</reference>
<dbReference type="Proteomes" id="UP000558284">
    <property type="component" value="Unassembled WGS sequence"/>
</dbReference>
<sequence length="282" mass="31871">MAHIAVVTHEYDRFQTPWRPLRRRDSPYMLFDILAELGQRGHRVRRLCGLSQPPDADLAILHIDATIVPQAYLNYAARFPFCLNLAVSDISKRHVSQALLRDGDGWLGRVIVKSNLNHHGLPEARFNLRAARHGHEIPFPGAREMPRYEVFAARDDVPPELLERPDLVVEKFIPEIVADGFGTRIWVFCGTRERCARYVSPNAVVKASETIRREPVPVPDEIRQLREELGFDYGKFDFVIHQGQPVLLDANPTPGRPKSVRSMLVEAAANLADGFEGMVGRG</sequence>
<evidence type="ECO:0000313" key="2">
    <source>
        <dbReference type="Proteomes" id="UP000558284"/>
    </source>
</evidence>
<organism evidence="1 2">
    <name type="scientific">Mesorhizobium neociceri</name>
    <dbReference type="NCBI Taxonomy" id="1307853"/>
    <lineage>
        <taxon>Bacteria</taxon>
        <taxon>Pseudomonadati</taxon>
        <taxon>Pseudomonadota</taxon>
        <taxon>Alphaproteobacteria</taxon>
        <taxon>Hyphomicrobiales</taxon>
        <taxon>Phyllobacteriaceae</taxon>
        <taxon>Mesorhizobium</taxon>
    </lineage>
</organism>
<dbReference type="EMBL" id="JACDTY010000039">
    <property type="protein sequence ID" value="MBA1145282.1"/>
    <property type="molecule type" value="Genomic_DNA"/>
</dbReference>
<comment type="caution">
    <text evidence="1">The sequence shown here is derived from an EMBL/GenBank/DDBJ whole genome shotgun (WGS) entry which is preliminary data.</text>
</comment>
<dbReference type="SUPFAM" id="SSF56059">
    <property type="entry name" value="Glutathione synthetase ATP-binding domain-like"/>
    <property type="match status" value="1"/>
</dbReference>
<accession>A0A838BFY3</accession>
<name>A0A838BFY3_9HYPH</name>
<proteinExistence type="predicted"/>
<protein>
    <recommendedName>
        <fullName evidence="3">ATP-grasp domain-containing protein</fullName>
    </recommendedName>
</protein>
<evidence type="ECO:0008006" key="3">
    <source>
        <dbReference type="Google" id="ProtNLM"/>
    </source>
</evidence>
<feature type="non-terminal residue" evidence="1">
    <location>
        <position position="282"/>
    </location>
</feature>
<dbReference type="AlphaFoldDB" id="A0A838BFY3"/>
<dbReference type="RefSeq" id="WP_181062174.1">
    <property type="nucleotide sequence ID" value="NZ_JACDTY010000039.1"/>
</dbReference>
<keyword evidence="2" id="KW-1185">Reference proteome</keyword>
<gene>
    <name evidence="1" type="ORF">H0241_34525</name>
</gene>